<comment type="caution">
    <text evidence="1">The sequence shown here is derived from an EMBL/GenBank/DDBJ whole genome shotgun (WGS) entry which is preliminary data.</text>
</comment>
<name>A0ABT6V0M6_9GAMM</name>
<dbReference type="Proteomes" id="UP001225957">
    <property type="component" value="Unassembled WGS sequence"/>
</dbReference>
<dbReference type="EMBL" id="JASCQP010000027">
    <property type="protein sequence ID" value="MDI5891782.1"/>
    <property type="molecule type" value="Genomic_DNA"/>
</dbReference>
<proteinExistence type="predicted"/>
<evidence type="ECO:0000313" key="2">
    <source>
        <dbReference type="Proteomes" id="UP001225957"/>
    </source>
</evidence>
<organism evidence="1 2">
    <name type="scientific">Halomonas rhizosphaerae</name>
    <dbReference type="NCBI Taxonomy" id="3043296"/>
    <lineage>
        <taxon>Bacteria</taxon>
        <taxon>Pseudomonadati</taxon>
        <taxon>Pseudomonadota</taxon>
        <taxon>Gammaproteobacteria</taxon>
        <taxon>Oceanospirillales</taxon>
        <taxon>Halomonadaceae</taxon>
        <taxon>Halomonas</taxon>
    </lineage>
</organism>
<evidence type="ECO:0008006" key="3">
    <source>
        <dbReference type="Google" id="ProtNLM"/>
    </source>
</evidence>
<gene>
    <name evidence="1" type="ORF">QLQ83_11785</name>
</gene>
<reference evidence="1 2" key="1">
    <citation type="submission" date="2023-04" db="EMBL/GenBank/DDBJ databases">
        <title>Halomonas strains isolated from rhizosphere soil.</title>
        <authorList>
            <person name="Xu L."/>
            <person name="Sun J.-Q."/>
        </authorList>
    </citation>
    <scope>NUCLEOTIDE SEQUENCE [LARGE SCALE GENOMIC DNA]</scope>
    <source>
        <strain evidence="1 2">LR5S20</strain>
    </source>
</reference>
<keyword evidence="2" id="KW-1185">Reference proteome</keyword>
<accession>A0ABT6V0M6</accession>
<dbReference type="RefSeq" id="WP_282735720.1">
    <property type="nucleotide sequence ID" value="NZ_JASCQP010000027.1"/>
</dbReference>
<protein>
    <recommendedName>
        <fullName evidence="3">CopG family transcriptional regulator</fullName>
    </recommendedName>
</protein>
<sequence length="57" mass="6478">MKIRIESEEQRETFKQDAINAWADYQATGLHATADEVTEWLTSWGAEGEVTAPVCHR</sequence>
<evidence type="ECO:0000313" key="1">
    <source>
        <dbReference type="EMBL" id="MDI5891782.1"/>
    </source>
</evidence>